<dbReference type="PANTHER" id="PTHR31751:SF42">
    <property type="entry name" value="PROTEIN CBG10204"/>
    <property type="match status" value="1"/>
</dbReference>
<reference evidence="1" key="1">
    <citation type="submission" date="2017-05" db="UniProtKB">
        <authorList>
            <consortium name="EnsemblMetazoa"/>
        </authorList>
    </citation>
    <scope>IDENTIFICATION</scope>
</reference>
<protein>
    <submittedName>
        <fullName evidence="1">Uncharacterized protein</fullName>
    </submittedName>
</protein>
<name>A0A1X7VKK4_AMPQE</name>
<dbReference type="STRING" id="400682.A0A1X7VKK4"/>
<dbReference type="PANTHER" id="PTHR31751">
    <property type="entry name" value="SI:CH211-108C17.2-RELATED-RELATED"/>
    <property type="match status" value="1"/>
</dbReference>
<organism evidence="1">
    <name type="scientific">Amphimedon queenslandica</name>
    <name type="common">Sponge</name>
    <dbReference type="NCBI Taxonomy" id="400682"/>
    <lineage>
        <taxon>Eukaryota</taxon>
        <taxon>Metazoa</taxon>
        <taxon>Porifera</taxon>
        <taxon>Demospongiae</taxon>
        <taxon>Heteroscleromorpha</taxon>
        <taxon>Haplosclerida</taxon>
        <taxon>Niphatidae</taxon>
        <taxon>Amphimedon</taxon>
    </lineage>
</organism>
<dbReference type="EnsemblMetazoa" id="Aqu2.1.40449_001">
    <property type="protein sequence ID" value="Aqu2.1.40449_001"/>
    <property type="gene ID" value="Aqu2.1.40449"/>
</dbReference>
<accession>A0A1X7VKK4</accession>
<proteinExistence type="predicted"/>
<dbReference type="OrthoDB" id="5973657at2759"/>
<dbReference type="AlphaFoldDB" id="A0A1X7VKK4"/>
<sequence length="185" mass="20945">MTSDEDIGSDNSDDDYESHCSSSLESDFCEEAMWKVTVTEKKYIVCESQLLALFSHCPACLNKSYVSKTTVGSGDGRCDSPGFCAKYWSNAVMDLAHNQVLDIQLVQSNEVKGSSYMEKGGLVRAMTALRARNLEVGLFVTDRHTEVTIRMKEEMPRTKHWFDIWHVAKSFRKKLDKATKKKNVI</sequence>
<evidence type="ECO:0000313" key="1">
    <source>
        <dbReference type="EnsemblMetazoa" id="Aqu2.1.40449_001"/>
    </source>
</evidence>
<dbReference type="InParanoid" id="A0A1X7VKK4"/>